<sequence>MKKFILLFAGFVIGGSSCSLDQDPYGSAIVESQYYTTLAQCNTSTLVAYRFIDYATWWEILNFRFLSGEASSDNAWIGNTYQSTHPTYDAVAHYTLDAANDRNEAQWIDLYKSIGRFNSTIAGIQRAPIDENSKKQFIAELRFLRAWCYFDLVRNWGGVPIVLTILSPDNHPARNTVKEVYDQVVADLQEGVAVLPKKSQYPATEKFRASKGAALTLLAKTYLYMEDWPKAEIAAKEVIDMGEYNLEPSFATLWAYTYRNGAESIFEHQNGSSQVPSLPANDFAKMLNSVADAGWGYYSATSDLENAYKSEGDSIRLQWTINRHGLPVAGDPNTPSFDGRPYPALNSHSKSARFSRKHYIPKAQRPANGLPALNDKILRFSEALLIHAEACAMQNKTAEALGSLKRVRDRVNLSTNMALTGWNLINAVRKERRLEFAFEGDRLYDLRRWKDQAGKPVINSIMGPNGSFVLYNTQTSTDVWEKTNPVELQNKGFSFNPEIHSLWPIPSNQIIISEGAVKQNPGYF</sequence>
<accession>A0A1N6DWW5</accession>
<evidence type="ECO:0000313" key="8">
    <source>
        <dbReference type="EMBL" id="SIN75285.1"/>
    </source>
</evidence>
<dbReference type="InterPro" id="IPR011990">
    <property type="entry name" value="TPR-like_helical_dom_sf"/>
</dbReference>
<protein>
    <submittedName>
        <fullName evidence="8">Starch-binding associating with outer membrane</fullName>
    </submittedName>
</protein>
<dbReference type="RefSeq" id="WP_074240465.1">
    <property type="nucleotide sequence ID" value="NZ_FSRA01000001.1"/>
</dbReference>
<name>A0A1N6DWW5_9BACT</name>
<dbReference type="InterPro" id="IPR033985">
    <property type="entry name" value="SusD-like_N"/>
</dbReference>
<feature type="domain" description="SusD-like N-terminal" evidence="7">
    <location>
        <begin position="69"/>
        <end position="223"/>
    </location>
</feature>
<gene>
    <name evidence="8" type="ORF">SAMN04488055_1142</name>
</gene>
<keyword evidence="4" id="KW-0472">Membrane</keyword>
<comment type="subcellular location">
    <subcellularLocation>
        <location evidence="1">Cell outer membrane</location>
    </subcellularLocation>
</comment>
<dbReference type="CDD" id="cd08977">
    <property type="entry name" value="SusD"/>
    <property type="match status" value="1"/>
</dbReference>
<dbReference type="Proteomes" id="UP000185003">
    <property type="component" value="Unassembled WGS sequence"/>
</dbReference>
<evidence type="ECO:0000256" key="1">
    <source>
        <dbReference type="ARBA" id="ARBA00004442"/>
    </source>
</evidence>
<evidence type="ECO:0000313" key="9">
    <source>
        <dbReference type="Proteomes" id="UP000185003"/>
    </source>
</evidence>
<comment type="similarity">
    <text evidence="2">Belongs to the SusD family.</text>
</comment>
<dbReference type="OrthoDB" id="618454at2"/>
<dbReference type="STRING" id="536979.SAMN04488055_1142"/>
<dbReference type="Gene3D" id="1.25.40.390">
    <property type="match status" value="1"/>
</dbReference>
<keyword evidence="3" id="KW-0732">Signal</keyword>
<proteinExistence type="inferred from homology"/>
<keyword evidence="9" id="KW-1185">Reference proteome</keyword>
<dbReference type="Pfam" id="PF07980">
    <property type="entry name" value="SusD_RagB"/>
    <property type="match status" value="1"/>
</dbReference>
<feature type="domain" description="RagB/SusD" evidence="6">
    <location>
        <begin position="263"/>
        <end position="523"/>
    </location>
</feature>
<dbReference type="PROSITE" id="PS51257">
    <property type="entry name" value="PROKAR_LIPOPROTEIN"/>
    <property type="match status" value="1"/>
</dbReference>
<keyword evidence="5" id="KW-0998">Cell outer membrane</keyword>
<dbReference type="AlphaFoldDB" id="A0A1N6DWW5"/>
<dbReference type="InterPro" id="IPR012944">
    <property type="entry name" value="SusD_RagB_dom"/>
</dbReference>
<evidence type="ECO:0000259" key="7">
    <source>
        <dbReference type="Pfam" id="PF14322"/>
    </source>
</evidence>
<organism evidence="8 9">
    <name type="scientific">Chitinophaga niabensis</name>
    <dbReference type="NCBI Taxonomy" id="536979"/>
    <lineage>
        <taxon>Bacteria</taxon>
        <taxon>Pseudomonadati</taxon>
        <taxon>Bacteroidota</taxon>
        <taxon>Chitinophagia</taxon>
        <taxon>Chitinophagales</taxon>
        <taxon>Chitinophagaceae</taxon>
        <taxon>Chitinophaga</taxon>
    </lineage>
</organism>
<evidence type="ECO:0000256" key="4">
    <source>
        <dbReference type="ARBA" id="ARBA00023136"/>
    </source>
</evidence>
<evidence type="ECO:0000256" key="5">
    <source>
        <dbReference type="ARBA" id="ARBA00023237"/>
    </source>
</evidence>
<evidence type="ECO:0000256" key="3">
    <source>
        <dbReference type="ARBA" id="ARBA00022729"/>
    </source>
</evidence>
<dbReference type="SUPFAM" id="SSF48452">
    <property type="entry name" value="TPR-like"/>
    <property type="match status" value="1"/>
</dbReference>
<dbReference type="EMBL" id="FSRA01000001">
    <property type="protein sequence ID" value="SIN75285.1"/>
    <property type="molecule type" value="Genomic_DNA"/>
</dbReference>
<dbReference type="Pfam" id="PF14322">
    <property type="entry name" value="SusD-like_3"/>
    <property type="match status" value="1"/>
</dbReference>
<dbReference type="GO" id="GO:0009279">
    <property type="term" value="C:cell outer membrane"/>
    <property type="evidence" value="ECO:0007669"/>
    <property type="project" value="UniProtKB-SubCell"/>
</dbReference>
<reference evidence="8 9" key="1">
    <citation type="submission" date="2016-11" db="EMBL/GenBank/DDBJ databases">
        <authorList>
            <person name="Jaros S."/>
            <person name="Januszkiewicz K."/>
            <person name="Wedrychowicz H."/>
        </authorList>
    </citation>
    <scope>NUCLEOTIDE SEQUENCE [LARGE SCALE GENOMIC DNA]</scope>
    <source>
        <strain evidence="8 9">DSM 24787</strain>
    </source>
</reference>
<evidence type="ECO:0000256" key="2">
    <source>
        <dbReference type="ARBA" id="ARBA00006275"/>
    </source>
</evidence>
<evidence type="ECO:0000259" key="6">
    <source>
        <dbReference type="Pfam" id="PF07980"/>
    </source>
</evidence>